<proteinExistence type="predicted"/>
<sequence length="130" mass="15276">MASTVKLSYKRLQNEKELEANILVEREVKKAKAWLKFKALAGRRSPRLRIASLRRFFRKRTKFISRVTVSWCNKTLKKLKNGQSHMNDLFGGNFLFMQGNPIPFGYREKAYNVGYNIHKLPTKYSVSRFS</sequence>
<dbReference type="PANTHER" id="PTHR36795">
    <property type="entry name" value="OS01G0938400 PROTEIN"/>
    <property type="match status" value="1"/>
</dbReference>
<gene>
    <name evidence="1" type="ORF">Lalb_Chr07g0183081</name>
</gene>
<name>A0A6A5MQP8_LUPAL</name>
<evidence type="ECO:0000313" key="2">
    <source>
        <dbReference type="Proteomes" id="UP000447434"/>
    </source>
</evidence>
<accession>A0A6A5MQP8</accession>
<dbReference type="OrthoDB" id="1932414at2759"/>
<reference evidence="2" key="1">
    <citation type="journal article" date="2020" name="Nat. Commun.">
        <title>Genome sequence of the cluster root forming white lupin.</title>
        <authorList>
            <person name="Hufnagel B."/>
            <person name="Marques A."/>
            <person name="Soriano A."/>
            <person name="Marques L."/>
            <person name="Divol F."/>
            <person name="Doumas P."/>
            <person name="Sallet E."/>
            <person name="Mancinotti D."/>
            <person name="Carrere S."/>
            <person name="Marande W."/>
            <person name="Arribat S."/>
            <person name="Keller J."/>
            <person name="Huneau C."/>
            <person name="Blein T."/>
            <person name="Aime D."/>
            <person name="Laguerre M."/>
            <person name="Taylor J."/>
            <person name="Schubert V."/>
            <person name="Nelson M."/>
            <person name="Geu-Flores F."/>
            <person name="Crespi M."/>
            <person name="Gallardo-Guerrero K."/>
            <person name="Delaux P.-M."/>
            <person name="Salse J."/>
            <person name="Berges H."/>
            <person name="Guyot R."/>
            <person name="Gouzy J."/>
            <person name="Peret B."/>
        </authorList>
    </citation>
    <scope>NUCLEOTIDE SEQUENCE [LARGE SCALE GENOMIC DNA]</scope>
    <source>
        <strain evidence="2">cv. Amiga</strain>
    </source>
</reference>
<dbReference type="EMBL" id="WOCE01000007">
    <property type="protein sequence ID" value="KAE9610107.1"/>
    <property type="molecule type" value="Genomic_DNA"/>
</dbReference>
<keyword evidence="2" id="KW-1185">Reference proteome</keyword>
<protein>
    <submittedName>
        <fullName evidence="1">Uncharacterized protein</fullName>
    </submittedName>
</protein>
<evidence type="ECO:0000313" key="1">
    <source>
        <dbReference type="EMBL" id="KAE9610107.1"/>
    </source>
</evidence>
<dbReference type="Proteomes" id="UP000447434">
    <property type="component" value="Chromosome 7"/>
</dbReference>
<dbReference type="AlphaFoldDB" id="A0A6A5MQP8"/>
<comment type="caution">
    <text evidence="1">The sequence shown here is derived from an EMBL/GenBank/DDBJ whole genome shotgun (WGS) entry which is preliminary data.</text>
</comment>
<dbReference type="PANTHER" id="PTHR36795:SF3">
    <property type="match status" value="1"/>
</dbReference>
<organism evidence="1 2">
    <name type="scientific">Lupinus albus</name>
    <name type="common">White lupine</name>
    <name type="synonym">Lupinus termis</name>
    <dbReference type="NCBI Taxonomy" id="3870"/>
    <lineage>
        <taxon>Eukaryota</taxon>
        <taxon>Viridiplantae</taxon>
        <taxon>Streptophyta</taxon>
        <taxon>Embryophyta</taxon>
        <taxon>Tracheophyta</taxon>
        <taxon>Spermatophyta</taxon>
        <taxon>Magnoliopsida</taxon>
        <taxon>eudicotyledons</taxon>
        <taxon>Gunneridae</taxon>
        <taxon>Pentapetalae</taxon>
        <taxon>rosids</taxon>
        <taxon>fabids</taxon>
        <taxon>Fabales</taxon>
        <taxon>Fabaceae</taxon>
        <taxon>Papilionoideae</taxon>
        <taxon>50 kb inversion clade</taxon>
        <taxon>genistoids sensu lato</taxon>
        <taxon>core genistoids</taxon>
        <taxon>Genisteae</taxon>
        <taxon>Lupinus</taxon>
    </lineage>
</organism>